<dbReference type="InterPro" id="IPR013103">
    <property type="entry name" value="RVT_2"/>
</dbReference>
<feature type="domain" description="Reverse transcriptase Ty1/copia-type" evidence="1">
    <location>
        <begin position="167"/>
        <end position="392"/>
    </location>
</feature>
<gene>
    <name evidence="2" type="ORF">CB5_LOCUS14877</name>
</gene>
<dbReference type="AlphaFoldDB" id="A0A6V7PM85"/>
<protein>
    <recommendedName>
        <fullName evidence="1">Reverse transcriptase Ty1/copia-type domain-containing protein</fullName>
    </recommendedName>
</protein>
<name>A0A6V7PM85_ANACO</name>
<organism evidence="2">
    <name type="scientific">Ananas comosus var. bracteatus</name>
    <name type="common">red pineapple</name>
    <dbReference type="NCBI Taxonomy" id="296719"/>
    <lineage>
        <taxon>Eukaryota</taxon>
        <taxon>Viridiplantae</taxon>
        <taxon>Streptophyta</taxon>
        <taxon>Embryophyta</taxon>
        <taxon>Tracheophyta</taxon>
        <taxon>Spermatophyta</taxon>
        <taxon>Magnoliopsida</taxon>
        <taxon>Liliopsida</taxon>
        <taxon>Poales</taxon>
        <taxon>Bromeliaceae</taxon>
        <taxon>Bromelioideae</taxon>
        <taxon>Ananas</taxon>
    </lineage>
</organism>
<dbReference type="EMBL" id="LR862149">
    <property type="protein sequence ID" value="CAD1831666.1"/>
    <property type="molecule type" value="Genomic_DNA"/>
</dbReference>
<dbReference type="PANTHER" id="PTHR43383:SF2">
    <property type="entry name" value="AMIDOHYDROLASE 2 FAMILY PROTEIN"/>
    <property type="match status" value="1"/>
</dbReference>
<proteinExistence type="predicted"/>
<dbReference type="SUPFAM" id="SSF56672">
    <property type="entry name" value="DNA/RNA polymerases"/>
    <property type="match status" value="1"/>
</dbReference>
<dbReference type="InterPro" id="IPR043502">
    <property type="entry name" value="DNA/RNA_pol_sf"/>
</dbReference>
<dbReference type="Pfam" id="PF07727">
    <property type="entry name" value="RVT_2"/>
    <property type="match status" value="1"/>
</dbReference>
<dbReference type="PANTHER" id="PTHR43383">
    <property type="entry name" value="NODULIN 6"/>
    <property type="match status" value="1"/>
</dbReference>
<reference evidence="2" key="1">
    <citation type="submission" date="2020-07" db="EMBL/GenBank/DDBJ databases">
        <authorList>
            <person name="Lin J."/>
        </authorList>
    </citation>
    <scope>NUCLEOTIDE SEQUENCE</scope>
</reference>
<evidence type="ECO:0000259" key="1">
    <source>
        <dbReference type="Pfam" id="PF07727"/>
    </source>
</evidence>
<evidence type="ECO:0000313" key="2">
    <source>
        <dbReference type="EMBL" id="CAD1831666.1"/>
    </source>
</evidence>
<accession>A0A6V7PM85</accession>
<sequence>MLKKKILKVRGKNKNKSTLMKLPERIVENGKFMHGEKRSIKPLCTHHLASTVSSSTPVPNALQEPNQEHCEYPSHSFVDPSHSSYPIIDLTHSFDDLDVPIALRKGVRNKSKYPISDFVSYASLSPSYRAFVSSLSSVSIPHNWKEALIDSKWKGAMDEEMRALKKNNTWELVDLPAGKRTVGCKWVFTVKYKADGSVDRFKARLVAKGFTQTYGIDYQETFAPVAKLNSVRVLLSCAANLGWDLQQLDVKNAFLHGDLREEVYMEIPPRFLTQKNIGKVCRLKKALYGLKQSPRAWFDRFCRAMLNFEYKQSDVDHTMFIKKYKSKITILIVYVDDIVITGNDPQEMSKLKCYLAKEFEIKDLGKLRYFLGIEVARSEKGIFISQRKYVLTLLPRD</sequence>